<dbReference type="RefSeq" id="WP_269414306.1">
    <property type="nucleotide sequence ID" value="NZ_JAPWGL010000001.1"/>
</dbReference>
<name>A0ABT4KUR1_9SPHI</name>
<keyword evidence="2" id="KW-1185">Reference proteome</keyword>
<sequence>MMRNCVFLILLLTVCSCKRAQKTLLKDADLTIQCIRKVDADVPEQLNFMVRLFPEKDKLADKKDLGVDMQLHMDSCFYTIQDGAKNYPLQVIPVANGVKNCFEYLLVFDNPAGGTEKYRTLTYHDKFINKKTYQLNFE</sequence>
<comment type="caution">
    <text evidence="1">The sequence shown here is derived from an EMBL/GenBank/DDBJ whole genome shotgun (WGS) entry which is preliminary data.</text>
</comment>
<proteinExistence type="predicted"/>
<protein>
    <recommendedName>
        <fullName evidence="3">Lipoprotein</fullName>
    </recommendedName>
</protein>
<organism evidence="1 2">
    <name type="scientific">Pedobacter rhodius</name>
    <dbReference type="NCBI Taxonomy" id="3004098"/>
    <lineage>
        <taxon>Bacteria</taxon>
        <taxon>Pseudomonadati</taxon>
        <taxon>Bacteroidota</taxon>
        <taxon>Sphingobacteriia</taxon>
        <taxon>Sphingobacteriales</taxon>
        <taxon>Sphingobacteriaceae</taxon>
        <taxon>Pedobacter</taxon>
    </lineage>
</organism>
<evidence type="ECO:0000313" key="1">
    <source>
        <dbReference type="EMBL" id="MCZ4222505.1"/>
    </source>
</evidence>
<evidence type="ECO:0000313" key="2">
    <source>
        <dbReference type="Proteomes" id="UP001144341"/>
    </source>
</evidence>
<evidence type="ECO:0008006" key="3">
    <source>
        <dbReference type="Google" id="ProtNLM"/>
    </source>
</evidence>
<gene>
    <name evidence="1" type="ORF">O0931_04275</name>
</gene>
<dbReference type="PROSITE" id="PS51257">
    <property type="entry name" value="PROKAR_LIPOPROTEIN"/>
    <property type="match status" value="1"/>
</dbReference>
<dbReference type="EMBL" id="JAPWGL010000001">
    <property type="protein sequence ID" value="MCZ4222505.1"/>
    <property type="molecule type" value="Genomic_DNA"/>
</dbReference>
<accession>A0ABT4KUR1</accession>
<reference evidence="1" key="1">
    <citation type="submission" date="2022-12" db="EMBL/GenBank/DDBJ databases">
        <title>Genome sequence of SJ11.</title>
        <authorList>
            <person name="Woo H."/>
        </authorList>
    </citation>
    <scope>NUCLEOTIDE SEQUENCE</scope>
    <source>
        <strain evidence="1">SJ11</strain>
    </source>
</reference>
<dbReference type="Proteomes" id="UP001144341">
    <property type="component" value="Unassembled WGS sequence"/>
</dbReference>